<sequence length="154" mass="17133">MMMALGMFVFMPHTVPYQEFQHQMAWRHPSNSRIGRRPQSQFPGPDEETVTLSGVLLPEITGGRVSLMALQKMAETGKAWSLIEGNGAIHGMFVIENLSRIKSVFFSDGTARRIEFTLTLKRTDENLKEMFGDLSQQLNDLSGALSDTLGGLLS</sequence>
<dbReference type="BioCyc" id="SGLO343509:SGP1_RS16960-MONOMER"/>
<dbReference type="BioCyc" id="SGLO343509:SGP1_RS10540-MONOMER"/>
<name>Q2NRU0_SODGM</name>
<dbReference type="eggNOG" id="COG3499">
    <property type="taxonomic scope" value="Bacteria"/>
</dbReference>
<dbReference type="KEGG" id="sgl:SG1200"/>
<dbReference type="OrthoDB" id="1550902at2"/>
<proteinExistence type="predicted"/>
<keyword evidence="3" id="KW-1185">Reference proteome</keyword>
<dbReference type="KEGG" id="sgl:SG1860"/>
<dbReference type="InterPro" id="IPR016912">
    <property type="entry name" value="Phage_P2_GpU"/>
</dbReference>
<dbReference type="STRING" id="343509.SG1200"/>
<dbReference type="HOGENOM" id="CLU_102468_0_0_6"/>
<dbReference type="AlphaFoldDB" id="Q2NRU0"/>
<reference evidence="2 3" key="1">
    <citation type="journal article" date="2006" name="Genome Res.">
        <title>Massive genome erosion and functional adaptations provide insights into the symbiotic lifestyle of Sodalis glossinidius in the tsetse host.</title>
        <authorList>
            <person name="Toh H."/>
            <person name="Weiss B.L."/>
            <person name="Perkin S.A.H."/>
            <person name="Yamashita A."/>
            <person name="Oshima K."/>
            <person name="Hattori M."/>
            <person name="Aksoy S."/>
        </authorList>
    </citation>
    <scope>NUCLEOTIDE SEQUENCE [LARGE SCALE GENOMIC DNA]</scope>
    <source>
        <strain evidence="2">Morsitans</strain>
        <strain evidence="3">morsitans</strain>
    </source>
</reference>
<evidence type="ECO:0000313" key="2">
    <source>
        <dbReference type="EMBL" id="BAE75135.1"/>
    </source>
</evidence>
<dbReference type="EMBL" id="AP008232">
    <property type="protein sequence ID" value="BAE74475.1"/>
    <property type="molecule type" value="Genomic_DNA"/>
</dbReference>
<accession>Q2NRU0</accession>
<dbReference type="InterPro" id="IPR009734">
    <property type="entry name" value="Myoviridae_GpU"/>
</dbReference>
<gene>
    <name evidence="1" type="ordered locus">SG1200</name>
    <name evidence="2" type="ordered locus">SG1860</name>
</gene>
<evidence type="ECO:0000313" key="3">
    <source>
        <dbReference type="Proteomes" id="UP000001932"/>
    </source>
</evidence>
<dbReference type="EMBL" id="AP008232">
    <property type="protein sequence ID" value="BAE75135.1"/>
    <property type="molecule type" value="Genomic_DNA"/>
</dbReference>
<organism evidence="2 3">
    <name type="scientific">Sodalis glossinidius (strain morsitans)</name>
    <dbReference type="NCBI Taxonomy" id="343509"/>
    <lineage>
        <taxon>Bacteria</taxon>
        <taxon>Pseudomonadati</taxon>
        <taxon>Pseudomonadota</taxon>
        <taxon>Gammaproteobacteria</taxon>
        <taxon>Enterobacterales</taxon>
        <taxon>Bruguierivoracaceae</taxon>
        <taxon>Sodalis</taxon>
    </lineage>
</organism>
<dbReference type="RefSeq" id="WP_011411031.1">
    <property type="nucleotide sequence ID" value="NC_007712.1"/>
</dbReference>
<protein>
    <submittedName>
        <fullName evidence="2">Phage tail protein</fullName>
    </submittedName>
</protein>
<evidence type="ECO:0000313" key="1">
    <source>
        <dbReference type="EMBL" id="BAE74475.1"/>
    </source>
</evidence>
<dbReference type="PIRSF" id="PIRSF029208">
    <property type="entry name" value="Phage_tail_GPU"/>
    <property type="match status" value="1"/>
</dbReference>
<dbReference type="Pfam" id="PF06995">
    <property type="entry name" value="Phage_P2_GpU"/>
    <property type="match status" value="1"/>
</dbReference>
<dbReference type="Proteomes" id="UP000001932">
    <property type="component" value="Chromosome"/>
</dbReference>